<organism evidence="5 7">
    <name type="scientific">Collybiopsis confluens</name>
    <dbReference type="NCBI Taxonomy" id="2823264"/>
    <lineage>
        <taxon>Eukaryota</taxon>
        <taxon>Fungi</taxon>
        <taxon>Dikarya</taxon>
        <taxon>Basidiomycota</taxon>
        <taxon>Agaricomycotina</taxon>
        <taxon>Agaricomycetes</taxon>
        <taxon>Agaricomycetidae</taxon>
        <taxon>Agaricales</taxon>
        <taxon>Marasmiineae</taxon>
        <taxon>Omphalotaceae</taxon>
        <taxon>Collybiopsis</taxon>
    </lineage>
</organism>
<sequence>MSPIRVGFVGLSKNGWATTILAPTLVKNDKYRLIAVSTTSKDSAEASAAQQKQNTGHEIAPYFGSTSQIANDPNVDFVAVAVKSPSHRDALIPVIEAGKNFFIEWPAGKNLKETREFAAAAHAKGLKTIVGLQGRHTVVIKKVKELIDSGAIGKVLSTSIIALSPRELRYWGPEVAEKNLFTALADQGSSMIEVAIGHHLDTFTHVLGDFASVSATTAVLYPTANVINADGTTVKTIDNVDSDHIAFTGLLKSGAIASVTWRSGYASKGRQQLVWEIDGEKGAIRLTDDQIPSAYVHIRDPKLYLNGELVEVHGGGLATNIAAGWEEFTKGNEGKHATIDDAVRIRGLIEAIGLSGQEGRRVNL</sequence>
<evidence type="ECO:0000313" key="6">
    <source>
        <dbReference type="EMBL" id="KAF5376586.1"/>
    </source>
</evidence>
<dbReference type="InterPro" id="IPR000683">
    <property type="entry name" value="Gfo/Idh/MocA-like_OxRdtase_N"/>
</dbReference>
<dbReference type="Gene3D" id="3.30.360.10">
    <property type="entry name" value="Dihydrodipicolinate Reductase, domain 2"/>
    <property type="match status" value="1"/>
</dbReference>
<evidence type="ECO:0000313" key="7">
    <source>
        <dbReference type="Proteomes" id="UP000518752"/>
    </source>
</evidence>
<reference evidence="5 7" key="1">
    <citation type="journal article" date="2020" name="ISME J.">
        <title>Uncovering the hidden diversity of litter-decomposition mechanisms in mushroom-forming fungi.</title>
        <authorList>
            <person name="Floudas D."/>
            <person name="Bentzer J."/>
            <person name="Ahren D."/>
            <person name="Johansson T."/>
            <person name="Persson P."/>
            <person name="Tunlid A."/>
        </authorList>
    </citation>
    <scope>NUCLEOTIDE SEQUENCE [LARGE SCALE GENOMIC DNA]</scope>
    <source>
        <strain evidence="5 7">CBS 406.79</strain>
    </source>
</reference>
<dbReference type="SUPFAM" id="SSF51735">
    <property type="entry name" value="NAD(P)-binding Rossmann-fold domains"/>
    <property type="match status" value="1"/>
</dbReference>
<dbReference type="InterPro" id="IPR050463">
    <property type="entry name" value="Gfo/Idh/MocA_oxidrdct_glycsds"/>
</dbReference>
<dbReference type="InterPro" id="IPR036291">
    <property type="entry name" value="NAD(P)-bd_dom_sf"/>
</dbReference>
<dbReference type="Gene3D" id="3.40.50.720">
    <property type="entry name" value="NAD(P)-binding Rossmann-like Domain"/>
    <property type="match status" value="1"/>
</dbReference>
<dbReference type="PANTHER" id="PTHR43818">
    <property type="entry name" value="BCDNA.GH03377"/>
    <property type="match status" value="1"/>
</dbReference>
<dbReference type="EMBL" id="JAACJN010000258">
    <property type="protein sequence ID" value="KAF5354607.1"/>
    <property type="molecule type" value="Genomic_DNA"/>
</dbReference>
<comment type="caution">
    <text evidence="5">The sequence shown here is derived from an EMBL/GenBank/DDBJ whole genome shotgun (WGS) entry which is preliminary data.</text>
</comment>
<evidence type="ECO:0000313" key="5">
    <source>
        <dbReference type="EMBL" id="KAF5359952.1"/>
    </source>
</evidence>
<keyword evidence="1" id="KW-0560">Oxidoreductase</keyword>
<proteinExistence type="predicted"/>
<evidence type="ECO:0008006" key="8">
    <source>
        <dbReference type="Google" id="ProtNLM"/>
    </source>
</evidence>
<dbReference type="OrthoDB" id="64915at2759"/>
<dbReference type="EMBL" id="JAACJN010000089">
    <property type="protein sequence ID" value="KAF5376586.1"/>
    <property type="molecule type" value="Genomic_DNA"/>
</dbReference>
<name>A0A8H5G7S2_9AGAR</name>
<evidence type="ECO:0000259" key="2">
    <source>
        <dbReference type="Pfam" id="PF01408"/>
    </source>
</evidence>
<dbReference type="GO" id="GO:0000166">
    <property type="term" value="F:nucleotide binding"/>
    <property type="evidence" value="ECO:0007669"/>
    <property type="project" value="InterPro"/>
</dbReference>
<accession>A0A8H5G7S2</accession>
<dbReference type="AlphaFoldDB" id="A0A8H5G7S2"/>
<keyword evidence="7" id="KW-1185">Reference proteome</keyword>
<gene>
    <name evidence="6" type="ORF">D9757_009583</name>
    <name evidence="5" type="ORF">D9757_012241</name>
    <name evidence="4" type="ORF">D9757_012337</name>
</gene>
<feature type="domain" description="Gal80p-like C-terminal" evidence="3">
    <location>
        <begin position="139"/>
        <end position="287"/>
    </location>
</feature>
<dbReference type="PANTHER" id="PTHR43818:SF11">
    <property type="entry name" value="BCDNA.GH03377"/>
    <property type="match status" value="1"/>
</dbReference>
<dbReference type="EMBL" id="JAACJN010000222">
    <property type="protein sequence ID" value="KAF5359952.1"/>
    <property type="molecule type" value="Genomic_DNA"/>
</dbReference>
<protein>
    <recommendedName>
        <fullName evidence="8">Gfo/Idh/MocA-like oxidoreductase N-terminal domain-containing protein</fullName>
    </recommendedName>
</protein>
<feature type="domain" description="Gfo/Idh/MocA-like oxidoreductase N-terminal" evidence="2">
    <location>
        <begin position="4"/>
        <end position="131"/>
    </location>
</feature>
<dbReference type="GO" id="GO:0016491">
    <property type="term" value="F:oxidoreductase activity"/>
    <property type="evidence" value="ECO:0007669"/>
    <property type="project" value="UniProtKB-KW"/>
</dbReference>
<dbReference type="Pfam" id="PF22685">
    <property type="entry name" value="Gal80p_C-like"/>
    <property type="match status" value="1"/>
</dbReference>
<dbReference type="Pfam" id="PF01408">
    <property type="entry name" value="GFO_IDH_MocA"/>
    <property type="match status" value="1"/>
</dbReference>
<dbReference type="SUPFAM" id="SSF55347">
    <property type="entry name" value="Glyceraldehyde-3-phosphate dehydrogenase-like, C-terminal domain"/>
    <property type="match status" value="1"/>
</dbReference>
<evidence type="ECO:0000259" key="3">
    <source>
        <dbReference type="Pfam" id="PF22685"/>
    </source>
</evidence>
<evidence type="ECO:0000256" key="1">
    <source>
        <dbReference type="ARBA" id="ARBA00023002"/>
    </source>
</evidence>
<evidence type="ECO:0000313" key="4">
    <source>
        <dbReference type="EMBL" id="KAF5354607.1"/>
    </source>
</evidence>
<dbReference type="InterPro" id="IPR055080">
    <property type="entry name" value="Gal80p-like_C"/>
</dbReference>
<dbReference type="Proteomes" id="UP000518752">
    <property type="component" value="Unassembled WGS sequence"/>
</dbReference>